<proteinExistence type="predicted"/>
<protein>
    <recommendedName>
        <fullName evidence="3">Type II toxin-antitoxin system PemK/MazF family toxin</fullName>
    </recommendedName>
</protein>
<dbReference type="AlphaFoldDB" id="A0A6N7ZBK3"/>
<dbReference type="EMBL" id="WMBA01000088">
    <property type="protein sequence ID" value="MTD59110.1"/>
    <property type="molecule type" value="Genomic_DNA"/>
</dbReference>
<dbReference type="RefSeq" id="WP_312869083.1">
    <property type="nucleotide sequence ID" value="NZ_WMBA01000088.1"/>
</dbReference>
<evidence type="ECO:0000313" key="1">
    <source>
        <dbReference type="EMBL" id="MTD59110.1"/>
    </source>
</evidence>
<organism evidence="1 2">
    <name type="scientific">Amycolatopsis pithecellobii</name>
    <dbReference type="NCBI Taxonomy" id="664692"/>
    <lineage>
        <taxon>Bacteria</taxon>
        <taxon>Bacillati</taxon>
        <taxon>Actinomycetota</taxon>
        <taxon>Actinomycetes</taxon>
        <taxon>Pseudonocardiales</taxon>
        <taxon>Pseudonocardiaceae</taxon>
        <taxon>Amycolatopsis</taxon>
    </lineage>
</organism>
<evidence type="ECO:0000313" key="2">
    <source>
        <dbReference type="Proteomes" id="UP000440096"/>
    </source>
</evidence>
<dbReference type="Proteomes" id="UP000440096">
    <property type="component" value="Unassembled WGS sequence"/>
</dbReference>
<name>A0A6N7ZBK3_9PSEU</name>
<keyword evidence="2" id="KW-1185">Reference proteome</keyword>
<sequence length="99" mass="11423">MRRGEVWTYRPPAQPVRERTVLLLSSDGVNESERPWLLGTELLEQDPQDILGVALDSRFWISTLFLTRLYRGWLTERLAEIDEAVQEQVDAALRAALDL</sequence>
<gene>
    <name evidence="1" type="ORF">GKO32_34775</name>
</gene>
<evidence type="ECO:0008006" key="3">
    <source>
        <dbReference type="Google" id="ProtNLM"/>
    </source>
</evidence>
<accession>A0A6N7ZBK3</accession>
<comment type="caution">
    <text evidence="1">The sequence shown here is derived from an EMBL/GenBank/DDBJ whole genome shotgun (WGS) entry which is preliminary data.</text>
</comment>
<reference evidence="1 2" key="1">
    <citation type="submission" date="2019-11" db="EMBL/GenBank/DDBJ databases">
        <title>Draft genome of Amycolatopsis RM579.</title>
        <authorList>
            <person name="Duangmal K."/>
            <person name="Mingma R."/>
        </authorList>
    </citation>
    <scope>NUCLEOTIDE SEQUENCE [LARGE SCALE GENOMIC DNA]</scope>
    <source>
        <strain evidence="1 2">RM579</strain>
    </source>
</reference>